<evidence type="ECO:0000313" key="2">
    <source>
        <dbReference type="EMBL" id="QIR30298.1"/>
    </source>
</evidence>
<feature type="compositionally biased region" description="Acidic residues" evidence="1">
    <location>
        <begin position="123"/>
        <end position="132"/>
    </location>
</feature>
<organism evidence="2">
    <name type="scientific">Downy mildew lesion associated splipalmivirus 19</name>
    <dbReference type="NCBI Taxonomy" id="2719502"/>
    <lineage>
        <taxon>Viruses</taxon>
        <taxon>Riboviria</taxon>
        <taxon>Orthornavirae</taxon>
        <taxon>Lenarviricota</taxon>
        <taxon>Amabiliviricetes</taxon>
        <taxon>Wolframvirales</taxon>
        <taxon>Narnaviridae</taxon>
        <taxon>Narnavirus</taxon>
    </lineage>
</organism>
<reference evidence="2" key="1">
    <citation type="journal article" date="2020" name="Virus Evol.">
        <title>Analysis of the virome associated to grapevine downy mildew lesions reveals new mycovirus lineages.</title>
        <authorList>
            <person name="Chiapello M."/>
            <person name="Rodriguez-Romero J."/>
            <person name="Ayllon M.A."/>
            <person name="Turina M."/>
        </authorList>
    </citation>
    <scope>NUCLEOTIDE SEQUENCE</scope>
    <source>
        <strain evidence="2">DMG-B_DN45817</strain>
    </source>
</reference>
<accession>A0A6G9RVB1</accession>
<evidence type="ECO:0000256" key="1">
    <source>
        <dbReference type="SAM" id="MobiDB-lite"/>
    </source>
</evidence>
<protein>
    <submittedName>
        <fullName evidence="2">RNA-dependent RNA polymerase</fullName>
    </submittedName>
</protein>
<proteinExistence type="predicted"/>
<keyword evidence="2" id="KW-0548">Nucleotidyltransferase</keyword>
<dbReference type="GO" id="GO:0003968">
    <property type="term" value="F:RNA-directed RNA polymerase activity"/>
    <property type="evidence" value="ECO:0007669"/>
    <property type="project" value="UniProtKB-KW"/>
</dbReference>
<dbReference type="EMBL" id="MN539836">
    <property type="protein sequence ID" value="QIR30298.1"/>
    <property type="molecule type" value="Genomic_RNA"/>
</dbReference>
<feature type="region of interest" description="Disordered" evidence="1">
    <location>
        <begin position="123"/>
        <end position="151"/>
    </location>
</feature>
<sequence>MIYPLDASFNKEVQSTLTDFPLWYNRHAEHIVVPDVLKPFIEGVHYVSTKQVPSALLLRHSGSTSVKPNAEVMLRAGFTLTQSEMEGPKAISHRDLFFKRTVGHLPSSNNSLARLLRESEEVQEEVNDDDLDVLSHSSSGEEDSDAPDNLEKVDGRSILKRKKLSIRVKYEDPWKIHAASHICEVMGKTHNVVQWSGDGIRLQDPLPTRVLGPKWGSSSKNRIRFQMIASDDVKLHVIYEHTHWGKALKRMVSNPESKMRGWANRLKTRINRFLKGASDPLLNMEDKRKLLVHPDIPRDKKVRAERLIELLKTVDGIFIQRYLAYPEEVWTWERFDVFTLGNISYLIGDEFLDGELTPEGLLVDTSYAQLKRCRKWFKQYSHENKLENALATFKNEHHQWLWQFLKVYTRSKLSKGHQRAMLIGLLSQTRGAGTPPSIVVLQSKMKFLTTISTESPKENPNAGILRRQALRKIIMDLPDSAFTGLLTKARITVTASACWEEIRREGGTTEEIRRILNLYGADNQIPVRDLDTGKVVRYTDAGVGDTTGELIFWACLDQTLMTPKDVLKNAFLTLVKEPGKARSVTKALACLKIVLDLVNKICSEPLKKGIRSSKSGMAASNHGWNFFNRLYEADLKDLVFNPEVREESEYAGYVERIDIYGDLFVLSTDYEEATDQMHHNVAAEIGMTWMRKCGIPAILRGIVAETCFKPRNVFFYSSGVLDTVGEPAPQMGDNIRSVKLVKGILMGDPLTKPILHIANVIARSVGAGLFDQSLYRGIHNSKEVHESFFAGLGNIPSPTISDASTFS</sequence>
<keyword evidence="2" id="KW-0808">Transferase</keyword>
<keyword evidence="2" id="KW-0696">RNA-directed RNA polymerase</keyword>
<name>A0A6G9RVB1_9VIRU</name>